<dbReference type="NCBIfam" id="TIGR00562">
    <property type="entry name" value="proto_IX_ox"/>
    <property type="match status" value="1"/>
</dbReference>
<reference evidence="8 9" key="1">
    <citation type="submission" date="2024-06" db="EMBL/GenBank/DDBJ databases">
        <title>Chitinophaga defluvii sp. nov., isolated from municipal sewage.</title>
        <authorList>
            <person name="Zhang L."/>
        </authorList>
    </citation>
    <scope>NUCLEOTIDE SEQUENCE [LARGE SCALE GENOMIC DNA]</scope>
    <source>
        <strain evidence="8 9">H8</strain>
    </source>
</reference>
<dbReference type="InterPro" id="IPR036188">
    <property type="entry name" value="FAD/NAD-bd_sf"/>
</dbReference>
<organism evidence="8 9">
    <name type="scientific">Chitinophaga defluvii</name>
    <dbReference type="NCBI Taxonomy" id="3163343"/>
    <lineage>
        <taxon>Bacteria</taxon>
        <taxon>Pseudomonadati</taxon>
        <taxon>Bacteroidota</taxon>
        <taxon>Chitinophagia</taxon>
        <taxon>Chitinophagales</taxon>
        <taxon>Chitinophagaceae</taxon>
        <taxon>Chitinophaga</taxon>
    </lineage>
</organism>
<evidence type="ECO:0000256" key="3">
    <source>
        <dbReference type="ARBA" id="ARBA00022827"/>
    </source>
</evidence>
<evidence type="ECO:0000256" key="5">
    <source>
        <dbReference type="ARBA" id="ARBA00023133"/>
    </source>
</evidence>
<dbReference type="EC" id="1.3.3.15" evidence="6"/>
<comment type="catalytic activity">
    <reaction evidence="6">
        <text>coproporphyrinogen III + 3 O2 = coproporphyrin III + 3 H2O2</text>
        <dbReference type="Rhea" id="RHEA:43436"/>
        <dbReference type="ChEBI" id="CHEBI:15379"/>
        <dbReference type="ChEBI" id="CHEBI:16240"/>
        <dbReference type="ChEBI" id="CHEBI:57309"/>
        <dbReference type="ChEBI" id="CHEBI:131725"/>
        <dbReference type="EC" id="1.3.3.15"/>
    </reaction>
</comment>
<keyword evidence="3 6" id="KW-0274">FAD</keyword>
<dbReference type="InterPro" id="IPR004572">
    <property type="entry name" value="Protoporphyrinogen_oxidase"/>
</dbReference>
<keyword evidence="2 6" id="KW-0285">Flavoprotein</keyword>
<comment type="cofactor">
    <cofactor evidence="1 6">
        <name>FAD</name>
        <dbReference type="ChEBI" id="CHEBI:57692"/>
    </cofactor>
</comment>
<accession>A0ABV2SYH5</accession>
<dbReference type="RefSeq" id="WP_354658478.1">
    <property type="nucleotide sequence ID" value="NZ_JBEXAC010000001.1"/>
</dbReference>
<dbReference type="InterPro" id="IPR002937">
    <property type="entry name" value="Amino_oxidase"/>
</dbReference>
<dbReference type="PANTHER" id="PTHR42923">
    <property type="entry name" value="PROTOPORPHYRINOGEN OXIDASE"/>
    <property type="match status" value="1"/>
</dbReference>
<comment type="function">
    <text evidence="6">Involved in coproporphyrin-dependent heme b biosynthesis. Catalyzes the oxidation of coproporphyrinogen III to coproporphyrin III.</text>
</comment>
<dbReference type="Pfam" id="PF01593">
    <property type="entry name" value="Amino_oxidase"/>
    <property type="match status" value="1"/>
</dbReference>
<keyword evidence="9" id="KW-1185">Reference proteome</keyword>
<evidence type="ECO:0000256" key="6">
    <source>
        <dbReference type="RuleBase" id="RU364052"/>
    </source>
</evidence>
<comment type="subcellular location">
    <subcellularLocation>
        <location evidence="6">Cytoplasm</location>
    </subcellularLocation>
</comment>
<name>A0ABV2SYH5_9BACT</name>
<dbReference type="InterPro" id="IPR050464">
    <property type="entry name" value="Zeta_carotene_desat/Oxidored"/>
</dbReference>
<dbReference type="EMBL" id="JBEXAC010000001">
    <property type="protein sequence ID" value="MET6995829.1"/>
    <property type="molecule type" value="Genomic_DNA"/>
</dbReference>
<keyword evidence="6" id="KW-0963">Cytoplasm</keyword>
<evidence type="ECO:0000259" key="7">
    <source>
        <dbReference type="Pfam" id="PF01593"/>
    </source>
</evidence>
<dbReference type="Gene3D" id="3.90.660.20">
    <property type="entry name" value="Protoporphyrinogen oxidase, mitochondrial, domain 2"/>
    <property type="match status" value="1"/>
</dbReference>
<comment type="caution">
    <text evidence="8">The sequence shown here is derived from an EMBL/GenBank/DDBJ whole genome shotgun (WGS) entry which is preliminary data.</text>
</comment>
<gene>
    <name evidence="8" type="primary">hemG</name>
    <name evidence="8" type="ORF">ABR189_00545</name>
</gene>
<evidence type="ECO:0000256" key="1">
    <source>
        <dbReference type="ARBA" id="ARBA00001974"/>
    </source>
</evidence>
<keyword evidence="5 6" id="KW-0350">Heme biosynthesis</keyword>
<keyword evidence="4 6" id="KW-0560">Oxidoreductase</keyword>
<dbReference type="SUPFAM" id="SSF54373">
    <property type="entry name" value="FAD-linked reductases, C-terminal domain"/>
    <property type="match status" value="1"/>
</dbReference>
<dbReference type="SUPFAM" id="SSF51905">
    <property type="entry name" value="FAD/NAD(P)-binding domain"/>
    <property type="match status" value="1"/>
</dbReference>
<sequence length="448" mass="49225">MKEQPVLIVGAGISGLSIAYELQKQQIPYTVLEAGPDAGGVIQSFHKDGFELDAGPNTLAATTETLAFIQELGLTDQMLEATAASKKRYLVRNSQLHTISPNPLKILTTGYLSRNAKWRLFTESFRKPVIPVGEESVANFINRRFGKEIADYLLDPILSGIYAGNLDLLSVEEVLPALPKWEKQYGSVTKGLMKEKGAMAGRKIINFKGGNGLLVKRLRERLQTPVRFNCTVSHLEPAPDGYLVKYTDNGQPAELTARRVVFATPAYATAANIHQLDPTTAAKLNKVPYPRMGVLHLGFDAAALKAPLEGFGFLVPAAEKKHFLGSICNSAIFPSKAPEGKILFTVFIGGARQEKLFDVMSQAALQENVLREFRELLQLSDKPVMQHFSVWEHAIPQLNVGHAAIRKAVDTFQQKFPGLHISGNYLCGVAIPALLQHARTLAMELMKK</sequence>
<dbReference type="Gene3D" id="1.10.3110.10">
    <property type="entry name" value="protoporphyrinogen ix oxidase, domain 3"/>
    <property type="match status" value="1"/>
</dbReference>
<comment type="pathway">
    <text evidence="6">Porphyrin-containing compound metabolism; protoheme biosynthesis.</text>
</comment>
<evidence type="ECO:0000256" key="2">
    <source>
        <dbReference type="ARBA" id="ARBA00022630"/>
    </source>
</evidence>
<dbReference type="PANTHER" id="PTHR42923:SF3">
    <property type="entry name" value="PROTOPORPHYRINOGEN OXIDASE"/>
    <property type="match status" value="1"/>
</dbReference>
<evidence type="ECO:0000313" key="8">
    <source>
        <dbReference type="EMBL" id="MET6995829.1"/>
    </source>
</evidence>
<dbReference type="Proteomes" id="UP001549749">
    <property type="component" value="Unassembled WGS sequence"/>
</dbReference>
<proteinExistence type="inferred from homology"/>
<comment type="similarity">
    <text evidence="6">Belongs to the protoporphyrinogen/coproporphyrinogen oxidase family. Coproporphyrinogen III oxidase subfamily.</text>
</comment>
<evidence type="ECO:0000313" key="9">
    <source>
        <dbReference type="Proteomes" id="UP001549749"/>
    </source>
</evidence>
<feature type="domain" description="Amine oxidase" evidence="7">
    <location>
        <begin position="13"/>
        <end position="439"/>
    </location>
</feature>
<protein>
    <recommendedName>
        <fullName evidence="6">Coproporphyrinogen III oxidase</fullName>
        <ecNumber evidence="6">1.3.3.15</ecNumber>
    </recommendedName>
</protein>
<evidence type="ECO:0000256" key="4">
    <source>
        <dbReference type="ARBA" id="ARBA00023002"/>
    </source>
</evidence>
<dbReference type="Gene3D" id="3.50.50.60">
    <property type="entry name" value="FAD/NAD(P)-binding domain"/>
    <property type="match status" value="1"/>
</dbReference>
<dbReference type="GO" id="GO:0004729">
    <property type="term" value="F:oxygen-dependent protoporphyrinogen oxidase activity"/>
    <property type="evidence" value="ECO:0007669"/>
    <property type="project" value="UniProtKB-EC"/>
</dbReference>